<keyword evidence="1" id="KW-1133">Transmembrane helix</keyword>
<keyword evidence="1" id="KW-0472">Membrane</keyword>
<proteinExistence type="predicted"/>
<protein>
    <recommendedName>
        <fullName evidence="2">DUF3592 domain-containing protein</fullName>
    </recommendedName>
</protein>
<feature type="transmembrane region" description="Helical" evidence="1">
    <location>
        <begin position="6"/>
        <end position="27"/>
    </location>
</feature>
<dbReference type="Pfam" id="PF12158">
    <property type="entry name" value="DUF3592"/>
    <property type="match status" value="1"/>
</dbReference>
<sequence>MSIVDYLSFPNIAIIILAVIGLSLFFINLKNNFKICKIVSWPRIDAVILSSKSLSIDHSTSRLNFESPYITYEYNVNGKTYQSDRFGPFENTLYEIHDLKNISSKFSPGTVVSAYYNPKNPAESYLHKGHIYYHGLVWGIIIILLCIGLTYHYNGDIWNEFNGSFSRGPEKSDMNLSSVLRSLKKMKNN</sequence>
<name>A0A6C0LRP4_9ZZZZ</name>
<feature type="domain" description="DUF3592" evidence="2">
    <location>
        <begin position="47"/>
        <end position="129"/>
    </location>
</feature>
<reference evidence="3" key="1">
    <citation type="journal article" date="2020" name="Nature">
        <title>Giant virus diversity and host interactions through global metagenomics.</title>
        <authorList>
            <person name="Schulz F."/>
            <person name="Roux S."/>
            <person name="Paez-Espino D."/>
            <person name="Jungbluth S."/>
            <person name="Walsh D.A."/>
            <person name="Denef V.J."/>
            <person name="McMahon K.D."/>
            <person name="Konstantinidis K.T."/>
            <person name="Eloe-Fadrosh E.A."/>
            <person name="Kyrpides N.C."/>
            <person name="Woyke T."/>
        </authorList>
    </citation>
    <scope>NUCLEOTIDE SEQUENCE</scope>
    <source>
        <strain evidence="3">GVMAG-S-1014582-52</strain>
    </source>
</reference>
<evidence type="ECO:0000256" key="1">
    <source>
        <dbReference type="SAM" id="Phobius"/>
    </source>
</evidence>
<dbReference type="EMBL" id="MN740556">
    <property type="protein sequence ID" value="QHU33267.1"/>
    <property type="molecule type" value="Genomic_DNA"/>
</dbReference>
<organism evidence="3">
    <name type="scientific">viral metagenome</name>
    <dbReference type="NCBI Taxonomy" id="1070528"/>
    <lineage>
        <taxon>unclassified sequences</taxon>
        <taxon>metagenomes</taxon>
        <taxon>organismal metagenomes</taxon>
    </lineage>
</organism>
<dbReference type="InterPro" id="IPR021994">
    <property type="entry name" value="DUF3592"/>
</dbReference>
<evidence type="ECO:0000313" key="3">
    <source>
        <dbReference type="EMBL" id="QHU33267.1"/>
    </source>
</evidence>
<keyword evidence="1" id="KW-0812">Transmembrane</keyword>
<feature type="transmembrane region" description="Helical" evidence="1">
    <location>
        <begin position="131"/>
        <end position="153"/>
    </location>
</feature>
<accession>A0A6C0LRP4</accession>
<dbReference type="AlphaFoldDB" id="A0A6C0LRP4"/>
<evidence type="ECO:0000259" key="2">
    <source>
        <dbReference type="Pfam" id="PF12158"/>
    </source>
</evidence>